<organism evidence="1 2">
    <name type="scientific">Candidatus Alloenteromonas pullistercoris</name>
    <dbReference type="NCBI Taxonomy" id="2840785"/>
    <lineage>
        <taxon>Bacteria</taxon>
        <taxon>Bacillati</taxon>
        <taxon>Bacillota</taxon>
        <taxon>Bacillota incertae sedis</taxon>
        <taxon>Candidatus Alloenteromonas</taxon>
    </lineage>
</organism>
<name>A0A9D9GUW6_9FIRM</name>
<reference evidence="1" key="1">
    <citation type="submission" date="2020-10" db="EMBL/GenBank/DDBJ databases">
        <authorList>
            <person name="Gilroy R."/>
        </authorList>
    </citation>
    <scope>NUCLEOTIDE SEQUENCE</scope>
    <source>
        <strain evidence="1">17113</strain>
    </source>
</reference>
<evidence type="ECO:0000313" key="2">
    <source>
        <dbReference type="Proteomes" id="UP000823634"/>
    </source>
</evidence>
<accession>A0A9D9GUW6</accession>
<comment type="caution">
    <text evidence="1">The sequence shown here is derived from an EMBL/GenBank/DDBJ whole genome shotgun (WGS) entry which is preliminary data.</text>
</comment>
<protein>
    <submittedName>
        <fullName evidence="1">Uncharacterized protein</fullName>
    </submittedName>
</protein>
<reference evidence="1" key="2">
    <citation type="journal article" date="2021" name="PeerJ">
        <title>Extensive microbial diversity within the chicken gut microbiome revealed by metagenomics and culture.</title>
        <authorList>
            <person name="Gilroy R."/>
            <person name="Ravi A."/>
            <person name="Getino M."/>
            <person name="Pursley I."/>
            <person name="Horton D.L."/>
            <person name="Alikhan N.F."/>
            <person name="Baker D."/>
            <person name="Gharbi K."/>
            <person name="Hall N."/>
            <person name="Watson M."/>
            <person name="Adriaenssens E.M."/>
            <person name="Foster-Nyarko E."/>
            <person name="Jarju S."/>
            <person name="Secka A."/>
            <person name="Antonio M."/>
            <person name="Oren A."/>
            <person name="Chaudhuri R.R."/>
            <person name="La Ragione R."/>
            <person name="Hildebrand F."/>
            <person name="Pallen M.J."/>
        </authorList>
    </citation>
    <scope>NUCLEOTIDE SEQUENCE</scope>
    <source>
        <strain evidence="1">17113</strain>
    </source>
</reference>
<gene>
    <name evidence="1" type="ORF">IAC61_01470</name>
</gene>
<dbReference type="Proteomes" id="UP000823634">
    <property type="component" value="Unassembled WGS sequence"/>
</dbReference>
<evidence type="ECO:0000313" key="1">
    <source>
        <dbReference type="EMBL" id="MBO8425976.1"/>
    </source>
</evidence>
<dbReference type="EMBL" id="JADINA010000011">
    <property type="protein sequence ID" value="MBO8425976.1"/>
    <property type="molecule type" value="Genomic_DNA"/>
</dbReference>
<dbReference type="AlphaFoldDB" id="A0A9D9GUW6"/>
<proteinExistence type="predicted"/>
<sequence>MIVTESYGKNIFLNDEQVGYVSRRPDGDSEWYIMGRKVARMTYDGKIAISGRQIGYIDDNGDIFLNGEKRGELGPNYELYLTSLN</sequence>